<keyword evidence="5" id="KW-1185">Reference proteome</keyword>
<comment type="caution">
    <text evidence="4">The sequence shown here is derived from an EMBL/GenBank/DDBJ whole genome shotgun (WGS) entry which is preliminary data.</text>
</comment>
<dbReference type="RefSeq" id="WP_062417250.1">
    <property type="nucleotide sequence ID" value="NZ_DF967974.1"/>
</dbReference>
<feature type="binding site" evidence="3">
    <location>
        <position position="95"/>
    </location>
    <ligand>
        <name>Zn(2+)</name>
        <dbReference type="ChEBI" id="CHEBI:29105"/>
        <label>1</label>
    </ligand>
</feature>
<sequence>MTDNGHTAVLNPQRVVDDLRELQRLTGDANGAQRLAWTEPWDQARQWLRAKLAELPVEVSVDEAGNVWATLRGASPRALILGSHIDSVPGGGWLDGCLGVAAGLEVLRSWAARGTPPVTLRLAAWAEEEGTQFGLSMFTSHAACGPFDPAALRTARDAHGARLTDVIGRWGVDLDRAGMAARQMENAAAYLELHIEQGPVLESLNLPLAAVLGAMGLERHRLVFRGQTAHAGSTPMALRRDALSAAARFALAVREIAVQHGGVSTVGSLIPRPGIVTAVAGECECTLDQRHIEAPELAAMLTEARAASETIAAEERVEVAWERLYHVPPVRFHEELTALGAQVVGELSGNAYVMPSGPLHDAVVVAQSGVPTAMLFVQSLRGLSHTREEDTREEDLRLAVEALSRLAERTAHWIVENAR</sequence>
<feature type="binding site" evidence="3">
    <location>
        <position position="95"/>
    </location>
    <ligand>
        <name>Zn(2+)</name>
        <dbReference type="ChEBI" id="CHEBI:29105"/>
        <label>2</label>
    </ligand>
</feature>
<dbReference type="GO" id="GO:0016813">
    <property type="term" value="F:hydrolase activity, acting on carbon-nitrogen (but not peptide) bonds, in linear amidines"/>
    <property type="evidence" value="ECO:0007669"/>
    <property type="project" value="InterPro"/>
</dbReference>
<dbReference type="InterPro" id="IPR010158">
    <property type="entry name" value="Amidase_Cbmase"/>
</dbReference>
<dbReference type="OrthoDB" id="9808195at2"/>
<protein>
    <submittedName>
        <fullName evidence="4">Hydantoinase</fullName>
    </submittedName>
</protein>
<feature type="binding site" evidence="3">
    <location>
        <position position="84"/>
    </location>
    <ligand>
        <name>Zn(2+)</name>
        <dbReference type="ChEBI" id="CHEBI:29105"/>
        <label>1</label>
    </ligand>
</feature>
<dbReference type="PANTHER" id="PTHR32494">
    <property type="entry name" value="ALLANTOATE DEIMINASE-RELATED"/>
    <property type="match status" value="1"/>
</dbReference>
<dbReference type="EMBL" id="LGCM01000023">
    <property type="protein sequence ID" value="KPL85796.1"/>
    <property type="molecule type" value="Genomic_DNA"/>
</dbReference>
<dbReference type="PANTHER" id="PTHR32494:SF5">
    <property type="entry name" value="ALLANTOATE AMIDOHYDROLASE"/>
    <property type="match status" value="1"/>
</dbReference>
<evidence type="ECO:0000313" key="4">
    <source>
        <dbReference type="EMBL" id="KPL85796.1"/>
    </source>
</evidence>
<comment type="similarity">
    <text evidence="1">Belongs to the peptidase M20 family.</text>
</comment>
<dbReference type="Gene3D" id="3.40.630.10">
    <property type="entry name" value="Zn peptidases"/>
    <property type="match status" value="1"/>
</dbReference>
<evidence type="ECO:0000256" key="2">
    <source>
        <dbReference type="ARBA" id="ARBA00022801"/>
    </source>
</evidence>
<feature type="binding site" evidence="3">
    <location>
        <position position="129"/>
    </location>
    <ligand>
        <name>Zn(2+)</name>
        <dbReference type="ChEBI" id="CHEBI:29105"/>
        <label>2</label>
    </ligand>
</feature>
<accession>A0A0P6XPM0</accession>
<evidence type="ECO:0000313" key="5">
    <source>
        <dbReference type="Proteomes" id="UP000050501"/>
    </source>
</evidence>
<name>A0A0P6XPM0_9CHLR</name>
<comment type="cofactor">
    <cofactor evidence="3">
        <name>Zn(2+)</name>
        <dbReference type="ChEBI" id="CHEBI:29105"/>
    </cofactor>
    <text evidence="3">Binds 2 Zn(2+) ions per subunit.</text>
</comment>
<proteinExistence type="inferred from homology"/>
<keyword evidence="3" id="KW-0479">Metal-binding</keyword>
<dbReference type="Gene3D" id="3.30.70.360">
    <property type="match status" value="1"/>
</dbReference>
<dbReference type="GO" id="GO:0046872">
    <property type="term" value="F:metal ion binding"/>
    <property type="evidence" value="ECO:0007669"/>
    <property type="project" value="UniProtKB-KW"/>
</dbReference>
<dbReference type="Pfam" id="PF01546">
    <property type="entry name" value="Peptidase_M20"/>
    <property type="match status" value="1"/>
</dbReference>
<dbReference type="PIRSF" id="PIRSF001235">
    <property type="entry name" value="Amidase_carbamoylase"/>
    <property type="match status" value="1"/>
</dbReference>
<reference evidence="4 5" key="1">
    <citation type="submission" date="2015-07" db="EMBL/GenBank/DDBJ databases">
        <title>Genome sequence of Levilinea saccharolytica DSM 16555.</title>
        <authorList>
            <person name="Hemp J."/>
            <person name="Ward L.M."/>
            <person name="Pace L.A."/>
            <person name="Fischer W.W."/>
        </authorList>
    </citation>
    <scope>NUCLEOTIDE SEQUENCE [LARGE SCALE GENOMIC DNA]</scope>
    <source>
        <strain evidence="4 5">KIBI-1</strain>
    </source>
</reference>
<gene>
    <name evidence="4" type="ORF">ADN01_05610</name>
</gene>
<dbReference type="NCBIfam" id="TIGR01879">
    <property type="entry name" value="hydantase"/>
    <property type="match status" value="1"/>
</dbReference>
<feature type="binding site" evidence="3">
    <location>
        <position position="194"/>
    </location>
    <ligand>
        <name>Zn(2+)</name>
        <dbReference type="ChEBI" id="CHEBI:29105"/>
        <label>1</label>
    </ligand>
</feature>
<feature type="binding site" evidence="3">
    <location>
        <position position="385"/>
    </location>
    <ligand>
        <name>Zn(2+)</name>
        <dbReference type="ChEBI" id="CHEBI:29105"/>
        <label>2</label>
    </ligand>
</feature>
<keyword evidence="3" id="KW-0862">Zinc</keyword>
<dbReference type="STRING" id="229921.ADN01_05610"/>
<dbReference type="Proteomes" id="UP000050501">
    <property type="component" value="Unassembled WGS sequence"/>
</dbReference>
<dbReference type="SUPFAM" id="SSF55031">
    <property type="entry name" value="Bacterial exopeptidase dimerisation domain"/>
    <property type="match status" value="1"/>
</dbReference>
<dbReference type="SUPFAM" id="SSF53187">
    <property type="entry name" value="Zn-dependent exopeptidases"/>
    <property type="match status" value="1"/>
</dbReference>
<keyword evidence="2" id="KW-0378">Hydrolase</keyword>
<evidence type="ECO:0000256" key="1">
    <source>
        <dbReference type="ARBA" id="ARBA00006153"/>
    </source>
</evidence>
<dbReference type="InterPro" id="IPR002933">
    <property type="entry name" value="Peptidase_M20"/>
</dbReference>
<organism evidence="4 5">
    <name type="scientific">Levilinea saccharolytica</name>
    <dbReference type="NCBI Taxonomy" id="229921"/>
    <lineage>
        <taxon>Bacteria</taxon>
        <taxon>Bacillati</taxon>
        <taxon>Chloroflexota</taxon>
        <taxon>Anaerolineae</taxon>
        <taxon>Anaerolineales</taxon>
        <taxon>Anaerolineaceae</taxon>
        <taxon>Levilinea</taxon>
    </lineage>
</organism>
<evidence type="ECO:0000256" key="3">
    <source>
        <dbReference type="PIRSR" id="PIRSR001235-1"/>
    </source>
</evidence>
<dbReference type="InterPro" id="IPR036264">
    <property type="entry name" value="Bact_exopeptidase_dim_dom"/>
</dbReference>
<dbReference type="AlphaFoldDB" id="A0A0P6XPM0"/>